<comment type="caution">
    <text evidence="2">The sequence shown here is derived from an EMBL/GenBank/DDBJ whole genome shotgun (WGS) entry which is preliminary data.</text>
</comment>
<dbReference type="OrthoDB" id="9774531at2"/>
<dbReference type="InterPro" id="IPR034593">
    <property type="entry name" value="DgoD-like"/>
</dbReference>
<dbReference type="Pfam" id="PF13378">
    <property type="entry name" value="MR_MLE_C"/>
    <property type="match status" value="1"/>
</dbReference>
<accession>A0A540VEQ7</accession>
<name>A0A540VEQ7_9CHLR</name>
<dbReference type="Gene3D" id="3.30.390.10">
    <property type="entry name" value="Enolase-like, N-terminal domain"/>
    <property type="match status" value="1"/>
</dbReference>
<dbReference type="InterPro" id="IPR036849">
    <property type="entry name" value="Enolase-like_C_sf"/>
</dbReference>
<reference evidence="2 3" key="1">
    <citation type="submission" date="2019-06" db="EMBL/GenBank/DDBJ databases">
        <title>Genome sequence of Litorilinea aerophila BAA-2444.</title>
        <authorList>
            <person name="Maclea K.S."/>
            <person name="Maurais E.G."/>
            <person name="Iannazzi L.C."/>
        </authorList>
    </citation>
    <scope>NUCLEOTIDE SEQUENCE [LARGE SCALE GENOMIC DNA]</scope>
    <source>
        <strain evidence="2 3">ATCC BAA-2444</strain>
    </source>
</reference>
<dbReference type="SUPFAM" id="SSF54826">
    <property type="entry name" value="Enolase N-terminal domain-like"/>
    <property type="match status" value="1"/>
</dbReference>
<dbReference type="SMART" id="SM00922">
    <property type="entry name" value="MR_MLE"/>
    <property type="match status" value="1"/>
</dbReference>
<keyword evidence="3" id="KW-1185">Reference proteome</keyword>
<evidence type="ECO:0000313" key="2">
    <source>
        <dbReference type="EMBL" id="TQE94613.1"/>
    </source>
</evidence>
<evidence type="ECO:0000259" key="1">
    <source>
        <dbReference type="SMART" id="SM00922"/>
    </source>
</evidence>
<feature type="domain" description="Mandelate racemase/muconate lactonizing enzyme C-terminal" evidence="1">
    <location>
        <begin position="142"/>
        <end position="243"/>
    </location>
</feature>
<dbReference type="PANTHER" id="PTHR48080">
    <property type="entry name" value="D-GALACTONATE DEHYDRATASE-RELATED"/>
    <property type="match status" value="1"/>
</dbReference>
<sequence length="380" mass="41835">MDNPRIIAVEWTTLEGRRPRHAGSNARLGAHGEIVSVPLARLVAEDGTWGFGRCRASLEDARQIVGRRLDDLFSPTAGAKGPGLAFDLPLWDLAARRENRPVYALAARSVGRPAPTAPFQVRCYDTSLYFDDLHLADTQAAAELLAQEAREGYARGHRAFKIKVGRGARHMPLEEGIRRDIAVVHAVRATVGPNCPLMLDANNGYNLNLAKRVLLETRDADIFWLEEAFHEDVVLYRDLREWMAAQGLSVRIADGEGQASPSLLAWAREGVVDVVQYDIFSYGFTRWLALARQLDEWGVYTAPHHYGGHVGNHVSTHLAAAVERFAFVEWDEASTPGLDASAYVVEEGQVHVPAAPGFGLELDLERFAHAVRQGGFTATA</sequence>
<evidence type="ECO:0000313" key="3">
    <source>
        <dbReference type="Proteomes" id="UP000317371"/>
    </source>
</evidence>
<organism evidence="2 3">
    <name type="scientific">Litorilinea aerophila</name>
    <dbReference type="NCBI Taxonomy" id="1204385"/>
    <lineage>
        <taxon>Bacteria</taxon>
        <taxon>Bacillati</taxon>
        <taxon>Chloroflexota</taxon>
        <taxon>Caldilineae</taxon>
        <taxon>Caldilineales</taxon>
        <taxon>Caldilineaceae</taxon>
        <taxon>Litorilinea</taxon>
    </lineage>
</organism>
<dbReference type="Gene3D" id="3.20.20.120">
    <property type="entry name" value="Enolase-like C-terminal domain"/>
    <property type="match status" value="1"/>
</dbReference>
<dbReference type="SFLD" id="SFLDS00001">
    <property type="entry name" value="Enolase"/>
    <property type="match status" value="1"/>
</dbReference>
<dbReference type="InterPro" id="IPR013342">
    <property type="entry name" value="Mandelate_racemase_C"/>
</dbReference>
<proteinExistence type="predicted"/>
<dbReference type="PANTHER" id="PTHR48080:SF2">
    <property type="entry name" value="D-GALACTONATE DEHYDRATASE"/>
    <property type="match status" value="1"/>
</dbReference>
<dbReference type="AlphaFoldDB" id="A0A540VEQ7"/>
<protein>
    <submittedName>
        <fullName evidence="2">Mandelate racemase</fullName>
    </submittedName>
</protein>
<dbReference type="Proteomes" id="UP000317371">
    <property type="component" value="Unassembled WGS sequence"/>
</dbReference>
<dbReference type="SUPFAM" id="SSF51604">
    <property type="entry name" value="Enolase C-terminal domain-like"/>
    <property type="match status" value="1"/>
</dbReference>
<dbReference type="InterPro" id="IPR029065">
    <property type="entry name" value="Enolase_C-like"/>
</dbReference>
<dbReference type="InParanoid" id="A0A540VEQ7"/>
<dbReference type="InterPro" id="IPR029017">
    <property type="entry name" value="Enolase-like_N"/>
</dbReference>
<gene>
    <name evidence="2" type="ORF">FKZ61_16155</name>
</gene>
<dbReference type="EMBL" id="VIGC01000022">
    <property type="protein sequence ID" value="TQE94613.1"/>
    <property type="molecule type" value="Genomic_DNA"/>
</dbReference>
<dbReference type="RefSeq" id="WP_141611184.1">
    <property type="nucleotide sequence ID" value="NZ_VIGC02000022.1"/>
</dbReference>